<reference evidence="8 9" key="1">
    <citation type="submission" date="2019-11" db="EMBL/GenBank/DDBJ databases">
        <title>Comparative genomics of hydrocarbon-degrading Desulfosarcina strains.</title>
        <authorList>
            <person name="Watanabe M."/>
            <person name="Kojima H."/>
            <person name="Fukui M."/>
        </authorList>
    </citation>
    <scope>NUCLEOTIDE SEQUENCE [LARGE SCALE GENOMIC DNA]</scope>
    <source>
        <strain evidence="8 9">28bB2T</strain>
    </source>
</reference>
<evidence type="ECO:0000313" key="9">
    <source>
        <dbReference type="Proteomes" id="UP000425960"/>
    </source>
</evidence>
<organism evidence="8 9">
    <name type="scientific">Desulfosarcina ovata subsp. sediminis</name>
    <dbReference type="NCBI Taxonomy" id="885957"/>
    <lineage>
        <taxon>Bacteria</taxon>
        <taxon>Pseudomonadati</taxon>
        <taxon>Thermodesulfobacteriota</taxon>
        <taxon>Desulfobacteria</taxon>
        <taxon>Desulfobacterales</taxon>
        <taxon>Desulfosarcinaceae</taxon>
        <taxon>Desulfosarcina</taxon>
    </lineage>
</organism>
<feature type="transmembrane region" description="Helical" evidence="6">
    <location>
        <begin position="218"/>
        <end position="250"/>
    </location>
</feature>
<dbReference type="GO" id="GO:0015297">
    <property type="term" value="F:antiporter activity"/>
    <property type="evidence" value="ECO:0007669"/>
    <property type="project" value="InterPro"/>
</dbReference>
<sequence>MLPLLLSLGIVYLFALGAGRLSAAIGLPRVTGYLLVGVLAGPTPGDIGLPALISHDHLNQLAFLHDVILGLIVFTIGGSFSLGTLRQMGMKRFRISAVEIGMTGLLVGLGTAACGISPLAAGFLAIMAVTTAPAATQMVMREYQSEGPLSDTILPLIGINNLVAIIAFILLKENGLAPVPNFSSLAAQLSGPLVLGVFMGMAVAIMDQRFTRPVERQMLVLAAVAVTAGMADYLDNSAIFATLMAGMVAVNASPYEKRMLKDLTAVDYPLYVLFFIMAGATLHLDALGHMGLVGLGYVAMRLAGKYFGCRLGARMAGVSPIIRTWLGPAMLAQAGLAIGLAEELSRMWPNQGASVQTIILSSVVVFEVLGPLLTRVALVNAGEVTVFNLLAQRSPVGFGEGLHQVLGHFTRAVGISHTDGPVHSGEIRVRHIMRRNVEVISNRASFREVLKTLGHSRYDRLPVVNDRQELVGVIKYADIANTLFDPCLHHLVVADDIATDTHLKLNPEDTLETAMQALKDYPNDVYLLVVEKENPRQLAGVVRHNDLLSSHLGAHSAEREGRAVC</sequence>
<dbReference type="AlphaFoldDB" id="A0A5K7ZK50"/>
<dbReference type="KEGG" id="dov:DSCO28_19720"/>
<proteinExistence type="predicted"/>
<dbReference type="GO" id="GO:0016020">
    <property type="term" value="C:membrane"/>
    <property type="evidence" value="ECO:0007669"/>
    <property type="project" value="UniProtKB-SubCell"/>
</dbReference>
<name>A0A5K7ZK50_9BACT</name>
<keyword evidence="2 6" id="KW-0812">Transmembrane</keyword>
<dbReference type="InterPro" id="IPR000644">
    <property type="entry name" value="CBS_dom"/>
</dbReference>
<dbReference type="InterPro" id="IPR006153">
    <property type="entry name" value="Cation/H_exchanger_TM"/>
</dbReference>
<dbReference type="Gene3D" id="1.20.1530.20">
    <property type="match status" value="1"/>
</dbReference>
<feature type="transmembrane region" description="Helical" evidence="6">
    <location>
        <begin position="152"/>
        <end position="171"/>
    </location>
</feature>
<dbReference type="InterPro" id="IPR046342">
    <property type="entry name" value="CBS_dom_sf"/>
</dbReference>
<dbReference type="Pfam" id="PF00571">
    <property type="entry name" value="CBS"/>
    <property type="match status" value="2"/>
</dbReference>
<keyword evidence="5" id="KW-0129">CBS domain</keyword>
<dbReference type="PANTHER" id="PTHR43021:SF2">
    <property type="entry name" value="CATION_H+ EXCHANGER DOMAIN-CONTAINING PROTEIN"/>
    <property type="match status" value="1"/>
</dbReference>
<evidence type="ECO:0000256" key="3">
    <source>
        <dbReference type="ARBA" id="ARBA00022989"/>
    </source>
</evidence>
<comment type="subcellular location">
    <subcellularLocation>
        <location evidence="1">Membrane</location>
        <topology evidence="1">Multi-pass membrane protein</topology>
    </subcellularLocation>
</comment>
<dbReference type="InterPro" id="IPR038770">
    <property type="entry name" value="Na+/solute_symporter_sf"/>
</dbReference>
<feature type="domain" description="CBS" evidence="7">
    <location>
        <begin position="433"/>
        <end position="491"/>
    </location>
</feature>
<accession>A0A5K7ZK50</accession>
<dbReference type="Gene3D" id="3.10.580.10">
    <property type="entry name" value="CBS-domain"/>
    <property type="match status" value="1"/>
</dbReference>
<evidence type="ECO:0000256" key="2">
    <source>
        <dbReference type="ARBA" id="ARBA00022692"/>
    </source>
</evidence>
<gene>
    <name evidence="8" type="ORF">DSCO28_19720</name>
</gene>
<evidence type="ECO:0000256" key="5">
    <source>
        <dbReference type="PROSITE-ProRule" id="PRU00703"/>
    </source>
</evidence>
<evidence type="ECO:0000256" key="4">
    <source>
        <dbReference type="ARBA" id="ARBA00023136"/>
    </source>
</evidence>
<keyword evidence="3 6" id="KW-1133">Transmembrane helix</keyword>
<evidence type="ECO:0000259" key="7">
    <source>
        <dbReference type="PROSITE" id="PS51371"/>
    </source>
</evidence>
<evidence type="ECO:0000256" key="1">
    <source>
        <dbReference type="ARBA" id="ARBA00004141"/>
    </source>
</evidence>
<dbReference type="PANTHER" id="PTHR43021">
    <property type="entry name" value="NA(+)/H(+) ANTIPORTER-RELATED"/>
    <property type="match status" value="1"/>
</dbReference>
<dbReference type="SMART" id="SM00116">
    <property type="entry name" value="CBS"/>
    <property type="match status" value="2"/>
</dbReference>
<feature type="transmembrane region" description="Helical" evidence="6">
    <location>
        <begin position="62"/>
        <end position="83"/>
    </location>
</feature>
<dbReference type="RefSeq" id="WP_155322130.1">
    <property type="nucleotide sequence ID" value="NZ_AP021876.1"/>
</dbReference>
<dbReference type="Pfam" id="PF00999">
    <property type="entry name" value="Na_H_Exchanger"/>
    <property type="match status" value="1"/>
</dbReference>
<evidence type="ECO:0000313" key="8">
    <source>
        <dbReference type="EMBL" id="BBO81406.1"/>
    </source>
</evidence>
<dbReference type="GO" id="GO:1902600">
    <property type="term" value="P:proton transmembrane transport"/>
    <property type="evidence" value="ECO:0007669"/>
    <property type="project" value="InterPro"/>
</dbReference>
<protein>
    <submittedName>
        <fullName evidence="8">Sodium/hydrogen exchanger</fullName>
    </submittedName>
</protein>
<dbReference type="SUPFAM" id="SSF54631">
    <property type="entry name" value="CBS-domain pair"/>
    <property type="match status" value="1"/>
</dbReference>
<dbReference type="PROSITE" id="PS51371">
    <property type="entry name" value="CBS"/>
    <property type="match status" value="1"/>
</dbReference>
<feature type="transmembrane region" description="Helical" evidence="6">
    <location>
        <begin position="183"/>
        <end position="206"/>
    </location>
</feature>
<dbReference type="EMBL" id="AP021876">
    <property type="protein sequence ID" value="BBO81406.1"/>
    <property type="molecule type" value="Genomic_DNA"/>
</dbReference>
<dbReference type="Proteomes" id="UP000425960">
    <property type="component" value="Chromosome"/>
</dbReference>
<feature type="transmembrane region" description="Helical" evidence="6">
    <location>
        <begin position="270"/>
        <end position="300"/>
    </location>
</feature>
<keyword evidence="4 6" id="KW-0472">Membrane</keyword>
<evidence type="ECO:0000256" key="6">
    <source>
        <dbReference type="SAM" id="Phobius"/>
    </source>
</evidence>